<evidence type="ECO:0000313" key="6">
    <source>
        <dbReference type="EMBL" id="KAL3795913.1"/>
    </source>
</evidence>
<comment type="caution">
    <text evidence="6">The sequence shown here is derived from an EMBL/GenBank/DDBJ whole genome shotgun (WGS) entry which is preliminary data.</text>
</comment>
<evidence type="ECO:0000256" key="4">
    <source>
        <dbReference type="ARBA" id="ARBA00023136"/>
    </source>
</evidence>
<dbReference type="InterPro" id="IPR000537">
    <property type="entry name" value="UbiA_prenyltransferase"/>
</dbReference>
<evidence type="ECO:0000256" key="5">
    <source>
        <dbReference type="SAM" id="Phobius"/>
    </source>
</evidence>
<dbReference type="EMBL" id="JABMIG020000067">
    <property type="protein sequence ID" value="KAL3795913.1"/>
    <property type="molecule type" value="Genomic_DNA"/>
</dbReference>
<dbReference type="Proteomes" id="UP001516023">
    <property type="component" value="Unassembled WGS sequence"/>
</dbReference>
<dbReference type="PANTHER" id="PTHR42723:SF1">
    <property type="entry name" value="CHLOROPHYLL SYNTHASE, CHLOROPLASTIC"/>
    <property type="match status" value="1"/>
</dbReference>
<keyword evidence="7" id="KW-1185">Reference proteome</keyword>
<dbReference type="InterPro" id="IPR044878">
    <property type="entry name" value="UbiA_sf"/>
</dbReference>
<name>A0ABD3Q6V3_9STRA</name>
<feature type="transmembrane region" description="Helical" evidence="5">
    <location>
        <begin position="224"/>
        <end position="256"/>
    </location>
</feature>
<reference evidence="6 7" key="1">
    <citation type="journal article" date="2020" name="G3 (Bethesda)">
        <title>Improved Reference Genome for Cyclotella cryptica CCMP332, a Model for Cell Wall Morphogenesis, Salinity Adaptation, and Lipid Production in Diatoms (Bacillariophyta).</title>
        <authorList>
            <person name="Roberts W.R."/>
            <person name="Downey K.M."/>
            <person name="Ruck E.C."/>
            <person name="Traller J.C."/>
            <person name="Alverson A.J."/>
        </authorList>
    </citation>
    <scope>NUCLEOTIDE SEQUENCE [LARGE SCALE GENOMIC DNA]</scope>
    <source>
        <strain evidence="6 7">CCMP332</strain>
    </source>
</reference>
<evidence type="ECO:0000256" key="2">
    <source>
        <dbReference type="ARBA" id="ARBA00022692"/>
    </source>
</evidence>
<feature type="transmembrane region" description="Helical" evidence="5">
    <location>
        <begin position="268"/>
        <end position="289"/>
    </location>
</feature>
<keyword evidence="3 5" id="KW-1133">Transmembrane helix</keyword>
<evidence type="ECO:0000313" key="7">
    <source>
        <dbReference type="Proteomes" id="UP001516023"/>
    </source>
</evidence>
<feature type="transmembrane region" description="Helical" evidence="5">
    <location>
        <begin position="164"/>
        <end position="182"/>
    </location>
</feature>
<evidence type="ECO:0008006" key="8">
    <source>
        <dbReference type="Google" id="ProtNLM"/>
    </source>
</evidence>
<gene>
    <name evidence="6" type="ORF">HJC23_002184</name>
</gene>
<dbReference type="AlphaFoldDB" id="A0ABD3Q6V3"/>
<sequence length="475" mass="51937">MTQLRYKTHHLRPMPRRIFLLAVFTASDESLHNMQLVDAFARNSLRTKAASPLWVDPYRTSGEFLHFASVHSSSPRTSKAKLFYSESTNNQVHTTTRQSSSSVDKDNEFQPHLRQLFLMMRPINFPIVTLFHVLGVHLSVELWKSTAINPPTPPLLLPLLKHPSMLMVLLSLLLVTSTSMITNDYYDARNGVDISSSEQRDAVHYHPLAQGLLSFSITKTFDSYLYAILLLSSAFVPGVLPRLMVISGAIVTYLYTVHLKPKTWIKNWSCAALVAISPVTSGLAAWHVLCGGGIGTACAASSTAPPFRLLLRSPLAFLVVALFAGITSREILMDITDCESDARAGIRTIPVKYGRDVAAKVALGWSCLSSVASCALPLAQGLPLIKAGIGRESTVAFSLGVFRDFISVPLASLKSLLTLLMTPAIRRLSLSVIGSTLLLYRAYSVFKTKGEDTELAELAIGSSLFSVLLVLASFV</sequence>
<dbReference type="Gene3D" id="1.10.357.140">
    <property type="entry name" value="UbiA prenyltransferase"/>
    <property type="match status" value="1"/>
</dbReference>
<evidence type="ECO:0000256" key="3">
    <source>
        <dbReference type="ARBA" id="ARBA00022989"/>
    </source>
</evidence>
<comment type="subcellular location">
    <subcellularLocation>
        <location evidence="1">Membrane</location>
        <topology evidence="1">Multi-pass membrane protein</topology>
    </subcellularLocation>
</comment>
<dbReference type="InterPro" id="IPR050475">
    <property type="entry name" value="Prenyltransferase_related"/>
</dbReference>
<feature type="transmembrane region" description="Helical" evidence="5">
    <location>
        <begin position="309"/>
        <end position="326"/>
    </location>
</feature>
<dbReference type="PANTHER" id="PTHR42723">
    <property type="entry name" value="CHLOROPHYLL SYNTHASE"/>
    <property type="match status" value="1"/>
</dbReference>
<feature type="transmembrane region" description="Helical" evidence="5">
    <location>
        <begin position="424"/>
        <end position="443"/>
    </location>
</feature>
<protein>
    <recommendedName>
        <fullName evidence="8">UbiA prenyltransferase</fullName>
    </recommendedName>
</protein>
<keyword evidence="2 5" id="KW-0812">Transmembrane</keyword>
<proteinExistence type="predicted"/>
<dbReference type="GO" id="GO:0016020">
    <property type="term" value="C:membrane"/>
    <property type="evidence" value="ECO:0007669"/>
    <property type="project" value="UniProtKB-SubCell"/>
</dbReference>
<accession>A0ABD3Q6V3</accession>
<feature type="transmembrane region" description="Helical" evidence="5">
    <location>
        <begin position="455"/>
        <end position="474"/>
    </location>
</feature>
<evidence type="ECO:0000256" key="1">
    <source>
        <dbReference type="ARBA" id="ARBA00004141"/>
    </source>
</evidence>
<dbReference type="Pfam" id="PF01040">
    <property type="entry name" value="UbiA"/>
    <property type="match status" value="1"/>
</dbReference>
<organism evidence="6 7">
    <name type="scientific">Cyclotella cryptica</name>
    <dbReference type="NCBI Taxonomy" id="29204"/>
    <lineage>
        <taxon>Eukaryota</taxon>
        <taxon>Sar</taxon>
        <taxon>Stramenopiles</taxon>
        <taxon>Ochrophyta</taxon>
        <taxon>Bacillariophyta</taxon>
        <taxon>Coscinodiscophyceae</taxon>
        <taxon>Thalassiosirophycidae</taxon>
        <taxon>Stephanodiscales</taxon>
        <taxon>Stephanodiscaceae</taxon>
        <taxon>Cyclotella</taxon>
    </lineage>
</organism>
<keyword evidence="4 5" id="KW-0472">Membrane</keyword>